<dbReference type="PANTHER" id="PTHR36766:SF70">
    <property type="entry name" value="DISEASE RESISTANCE PROTEIN RGA4"/>
    <property type="match status" value="1"/>
</dbReference>
<dbReference type="Gene3D" id="1.10.8.430">
    <property type="entry name" value="Helical domain of apoptotic protease-activating factors"/>
    <property type="match status" value="1"/>
</dbReference>
<dbReference type="PANTHER" id="PTHR36766">
    <property type="entry name" value="PLANT BROAD-SPECTRUM MILDEW RESISTANCE PROTEIN RPW8"/>
    <property type="match status" value="1"/>
</dbReference>
<dbReference type="GO" id="GO:0006952">
    <property type="term" value="P:defense response"/>
    <property type="evidence" value="ECO:0007669"/>
    <property type="project" value="UniProtKB-KW"/>
</dbReference>
<proteinExistence type="predicted"/>
<evidence type="ECO:0000313" key="3">
    <source>
        <dbReference type="EMBL" id="KAK2654838.1"/>
    </source>
</evidence>
<protein>
    <recommendedName>
        <fullName evidence="2">NB-ARC domain-containing protein</fullName>
    </recommendedName>
</protein>
<organism evidence="3 4">
    <name type="scientific">Dipteronia dyeriana</name>
    <dbReference type="NCBI Taxonomy" id="168575"/>
    <lineage>
        <taxon>Eukaryota</taxon>
        <taxon>Viridiplantae</taxon>
        <taxon>Streptophyta</taxon>
        <taxon>Embryophyta</taxon>
        <taxon>Tracheophyta</taxon>
        <taxon>Spermatophyta</taxon>
        <taxon>Magnoliopsida</taxon>
        <taxon>eudicotyledons</taxon>
        <taxon>Gunneridae</taxon>
        <taxon>Pentapetalae</taxon>
        <taxon>rosids</taxon>
        <taxon>malvids</taxon>
        <taxon>Sapindales</taxon>
        <taxon>Sapindaceae</taxon>
        <taxon>Hippocastanoideae</taxon>
        <taxon>Acereae</taxon>
        <taxon>Dipteronia</taxon>
    </lineage>
</organism>
<dbReference type="AlphaFoldDB" id="A0AAE0CLD8"/>
<evidence type="ECO:0000256" key="1">
    <source>
        <dbReference type="ARBA" id="ARBA00022821"/>
    </source>
</evidence>
<dbReference type="Proteomes" id="UP001280121">
    <property type="component" value="Unassembled WGS sequence"/>
</dbReference>
<evidence type="ECO:0000313" key="4">
    <source>
        <dbReference type="Proteomes" id="UP001280121"/>
    </source>
</evidence>
<dbReference type="Pfam" id="PF00931">
    <property type="entry name" value="NB-ARC"/>
    <property type="match status" value="1"/>
</dbReference>
<dbReference type="GO" id="GO:0043531">
    <property type="term" value="F:ADP binding"/>
    <property type="evidence" value="ECO:0007669"/>
    <property type="project" value="InterPro"/>
</dbReference>
<comment type="caution">
    <text evidence="3">The sequence shown here is derived from an EMBL/GenBank/DDBJ whole genome shotgun (WGS) entry which is preliminary data.</text>
</comment>
<accession>A0AAE0CLD8</accession>
<dbReference type="PRINTS" id="PR00364">
    <property type="entry name" value="DISEASERSIST"/>
</dbReference>
<feature type="domain" description="NB-ARC" evidence="2">
    <location>
        <begin position="47"/>
        <end position="206"/>
    </location>
</feature>
<name>A0AAE0CLD8_9ROSI</name>
<dbReference type="EMBL" id="JANJYI010000004">
    <property type="protein sequence ID" value="KAK2654838.1"/>
    <property type="molecule type" value="Genomic_DNA"/>
</dbReference>
<reference evidence="3" key="1">
    <citation type="journal article" date="2023" name="Plant J.">
        <title>Genome sequences and population genomics provide insights into the demographic history, inbreeding, and mutation load of two 'living fossil' tree species of Dipteronia.</title>
        <authorList>
            <person name="Feng Y."/>
            <person name="Comes H.P."/>
            <person name="Chen J."/>
            <person name="Zhu S."/>
            <person name="Lu R."/>
            <person name="Zhang X."/>
            <person name="Li P."/>
            <person name="Qiu J."/>
            <person name="Olsen K.M."/>
            <person name="Qiu Y."/>
        </authorList>
    </citation>
    <scope>NUCLEOTIDE SEQUENCE</scope>
    <source>
        <strain evidence="3">KIB01</strain>
    </source>
</reference>
<keyword evidence="4" id="KW-1185">Reference proteome</keyword>
<dbReference type="InterPro" id="IPR027417">
    <property type="entry name" value="P-loop_NTPase"/>
</dbReference>
<dbReference type="InterPro" id="IPR042197">
    <property type="entry name" value="Apaf_helical"/>
</dbReference>
<gene>
    <name evidence="3" type="ORF">Ddye_014694</name>
</gene>
<keyword evidence="1" id="KW-0611">Plant defense</keyword>
<dbReference type="SUPFAM" id="SSF52540">
    <property type="entry name" value="P-loop containing nucleoside triphosphate hydrolases"/>
    <property type="match status" value="1"/>
</dbReference>
<sequence length="246" mass="27604">MEKETDDDIGFQQQINELLVQIFPQRELSSGQSTELVMKIQDPVQSTHQVIAVVVGEGGSDKTTLARILYNKVDVKRQFINRAWVQVPSLFKGKDVLAELLKQINQTKLVALDKTLSEDELLLRLIKLLNGSRYLIVLEEVHTSQVCATLQKPLCSTFSHQFGGIIIITTRNASNLPPEAAYSTLDVPRLNNEESWKLFFNKVRVENLDVNFLTLLKEQILEICAGLPSTIVLPGGLLSTKEPSYD</sequence>
<evidence type="ECO:0000259" key="2">
    <source>
        <dbReference type="Pfam" id="PF00931"/>
    </source>
</evidence>
<dbReference type="InterPro" id="IPR002182">
    <property type="entry name" value="NB-ARC"/>
</dbReference>
<dbReference type="Gene3D" id="3.40.50.300">
    <property type="entry name" value="P-loop containing nucleotide triphosphate hydrolases"/>
    <property type="match status" value="1"/>
</dbReference>